<feature type="compositionally biased region" description="Basic and acidic residues" evidence="7">
    <location>
        <begin position="102"/>
        <end position="113"/>
    </location>
</feature>
<feature type="compositionally biased region" description="Polar residues" evidence="7">
    <location>
        <begin position="592"/>
        <end position="603"/>
    </location>
</feature>
<dbReference type="Pfam" id="PF12253">
    <property type="entry name" value="CAF1A_dimeriz"/>
    <property type="match status" value="1"/>
</dbReference>
<feature type="compositionally biased region" description="Basic and acidic residues" evidence="7">
    <location>
        <begin position="391"/>
        <end position="512"/>
    </location>
</feature>
<comment type="subcellular location">
    <subcellularLocation>
        <location evidence="1">Nucleus</location>
    </subcellularLocation>
</comment>
<evidence type="ECO:0000256" key="7">
    <source>
        <dbReference type="SAM" id="MobiDB-lite"/>
    </source>
</evidence>
<keyword evidence="5" id="KW-0234">DNA repair</keyword>
<feature type="region of interest" description="Disordered" evidence="7">
    <location>
        <begin position="587"/>
        <end position="715"/>
    </location>
</feature>
<evidence type="ECO:0000256" key="2">
    <source>
        <dbReference type="ARBA" id="ARBA00022705"/>
    </source>
</evidence>
<feature type="compositionally biased region" description="Acidic residues" evidence="7">
    <location>
        <begin position="726"/>
        <end position="738"/>
    </location>
</feature>
<evidence type="ECO:0000256" key="1">
    <source>
        <dbReference type="ARBA" id="ARBA00004123"/>
    </source>
</evidence>
<feature type="region of interest" description="Disordered" evidence="7">
    <location>
        <begin position="808"/>
        <end position="830"/>
    </location>
</feature>
<dbReference type="GO" id="GO:0005634">
    <property type="term" value="C:nucleus"/>
    <property type="evidence" value="ECO:0007669"/>
    <property type="project" value="UniProtKB-SubCell"/>
</dbReference>
<feature type="compositionally biased region" description="Basic residues" evidence="7">
    <location>
        <begin position="660"/>
        <end position="669"/>
    </location>
</feature>
<dbReference type="AlphaFoldDB" id="A0A1B6MTG4"/>
<feature type="compositionally biased region" description="Low complexity" evidence="7">
    <location>
        <begin position="342"/>
        <end position="371"/>
    </location>
</feature>
<keyword evidence="2" id="KW-0235">DNA replication</keyword>
<dbReference type="Pfam" id="PF11600">
    <property type="entry name" value="CAF1A_acidic"/>
    <property type="match status" value="1"/>
</dbReference>
<dbReference type="GO" id="GO:0006260">
    <property type="term" value="P:DNA replication"/>
    <property type="evidence" value="ECO:0007669"/>
    <property type="project" value="UniProtKB-KW"/>
</dbReference>
<dbReference type="GO" id="GO:0006281">
    <property type="term" value="P:DNA repair"/>
    <property type="evidence" value="ECO:0007669"/>
    <property type="project" value="UniProtKB-KW"/>
</dbReference>
<proteinExistence type="predicted"/>
<accession>A0A1B6MTG4</accession>
<organism evidence="10">
    <name type="scientific">Graphocephala atropunctata</name>
    <dbReference type="NCBI Taxonomy" id="36148"/>
    <lineage>
        <taxon>Eukaryota</taxon>
        <taxon>Metazoa</taxon>
        <taxon>Ecdysozoa</taxon>
        <taxon>Arthropoda</taxon>
        <taxon>Hexapoda</taxon>
        <taxon>Insecta</taxon>
        <taxon>Pterygota</taxon>
        <taxon>Neoptera</taxon>
        <taxon>Paraneoptera</taxon>
        <taxon>Hemiptera</taxon>
        <taxon>Auchenorrhyncha</taxon>
        <taxon>Membracoidea</taxon>
        <taxon>Cicadellidae</taxon>
        <taxon>Cicadellinae</taxon>
        <taxon>Cicadellini</taxon>
        <taxon>Graphocephala</taxon>
    </lineage>
</organism>
<protein>
    <recommendedName>
        <fullName evidence="11">Chromatin assembly factor 1 subunit p150 C-terminal domain-containing protein</fullName>
    </recommendedName>
</protein>
<dbReference type="InterPro" id="IPR021644">
    <property type="entry name" value="CAF-1_p150_acidic"/>
</dbReference>
<evidence type="ECO:0000259" key="8">
    <source>
        <dbReference type="Pfam" id="PF11600"/>
    </source>
</evidence>
<keyword evidence="3" id="KW-0227">DNA damage</keyword>
<feature type="domain" description="Chromatin assembly factor 1 subunit A dimerization" evidence="9">
    <location>
        <begin position="644"/>
        <end position="715"/>
    </location>
</feature>
<sequence length="830" mass="94146">MKQSSPEQQKKKLKQARLPFQILSPGVTNPVASSPQRKRKATESQPDNDVGGAKITEIKENHVTPVEKKAKVVNSDVDRKTSELKTESGNKSIGIEKNTNVEVEKSIDVEKPAAKTPVVKKRSRKSTTPINSAKRNKTDTSRKGKGSGKKGTGSQVNSVNEKGTSNAETEVVAIVDLCDSPHKTNSSEESSTQPSVPKFKDGTSPSETIKGKKQTGEEDSEGNAKNTEPTDKIDNVKSKKETIKDNKKINENIEDSSVITNEKMEVEVGKNNPNNCTDGGKTIGSGHSTGSDEDNSNLKTTQDDSKKTEKEDSCLEKPNLEKSSQDELNCSPLRGSSQSSMDNSISTPSSTNDDTTSVPNTPSSTPATSAKKPFKSPAITPRRKTPKQLMKSKEKEEKMKEKERLKLEKERKRAEEKEEKMRQKQEKEEEKQKLKQEKEEEKKKEKEEKEKKRQAETEQKNEEKRLKEEEKQQKAEEKRAKEEEKKKKEDEEKKKKEEKRLKEEQKQAEKRKSAQAFASFFVKSETKTADENNESAPVESSFQPFEVKNDMRLAPLVRVQLTEERKKALDTAVDCTNSNRGHRLYLEEARSPSYTQGSATTTWPAPDDTEDDVIIIESEKPNEEMEVESARTEKKSEKKRHRAKLLQFHENRRPPYWGTWRKKSKHIRPRTPLGQDKTMFEYDVESDDEWEEPEDGESLRGSEDEESQDEQYEEDNDMFVPHGYLSDEEGQDEIDDMSPETMKARLKFRQMEFEAERNEKQEKLKPRLIGCVWFCNSDSDPSALGSYIAELFLSRRAVWEGSLPISVATLLPNSPTTPSEANNENEESRG</sequence>
<keyword evidence="6" id="KW-0539">Nucleus</keyword>
<keyword evidence="4" id="KW-0143">Chaperone</keyword>
<feature type="compositionally biased region" description="Polar residues" evidence="7">
    <location>
        <begin position="26"/>
        <end position="35"/>
    </location>
</feature>
<feature type="region of interest" description="Disordered" evidence="7">
    <location>
        <begin position="1"/>
        <end position="518"/>
    </location>
</feature>
<feature type="compositionally biased region" description="Basic and acidic residues" evidence="7">
    <location>
        <begin position="228"/>
        <end position="251"/>
    </location>
</feature>
<evidence type="ECO:0000256" key="5">
    <source>
        <dbReference type="ARBA" id="ARBA00023204"/>
    </source>
</evidence>
<evidence type="ECO:0000256" key="6">
    <source>
        <dbReference type="ARBA" id="ARBA00023242"/>
    </source>
</evidence>
<evidence type="ECO:0000256" key="4">
    <source>
        <dbReference type="ARBA" id="ARBA00023186"/>
    </source>
</evidence>
<feature type="domain" description="Chromatin assembly factor 1 p150 subunit acidic region" evidence="8">
    <location>
        <begin position="472"/>
        <end position="552"/>
    </location>
</feature>
<feature type="compositionally biased region" description="Polar residues" evidence="7">
    <location>
        <begin position="89"/>
        <end position="101"/>
    </location>
</feature>
<reference evidence="10" key="1">
    <citation type="submission" date="2015-11" db="EMBL/GenBank/DDBJ databases">
        <title>De novo transcriptome assembly of four potential Pierce s Disease insect vectors from Arizona vineyards.</title>
        <authorList>
            <person name="Tassone E.E."/>
        </authorList>
    </citation>
    <scope>NUCLEOTIDE SEQUENCE</scope>
</reference>
<feature type="compositionally biased region" description="Basic and acidic residues" evidence="7">
    <location>
        <begin position="56"/>
        <end position="88"/>
    </location>
</feature>
<feature type="non-terminal residue" evidence="10">
    <location>
        <position position="830"/>
    </location>
</feature>
<feature type="compositionally biased region" description="Polar residues" evidence="7">
    <location>
        <begin position="811"/>
        <end position="822"/>
    </location>
</feature>
<dbReference type="PANTHER" id="PTHR15272:SF0">
    <property type="entry name" value="CHROMATIN ASSEMBLY FACTOR 1 SUBUNIT A"/>
    <property type="match status" value="1"/>
</dbReference>
<dbReference type="GO" id="GO:0006334">
    <property type="term" value="P:nucleosome assembly"/>
    <property type="evidence" value="ECO:0007669"/>
    <property type="project" value="TreeGrafter"/>
</dbReference>
<gene>
    <name evidence="10" type="ORF">g.7847</name>
</gene>
<name>A0A1B6MTG4_9HEMI</name>
<dbReference type="InterPro" id="IPR022043">
    <property type="entry name" value="CAF1A_DD"/>
</dbReference>
<feature type="compositionally biased region" description="Polar residues" evidence="7">
    <location>
        <begin position="155"/>
        <end position="168"/>
    </location>
</feature>
<feature type="compositionally biased region" description="Basic and acidic residues" evidence="7">
    <location>
        <begin position="617"/>
        <end position="636"/>
    </location>
</feature>
<feature type="compositionally biased region" description="Acidic residues" evidence="7">
    <location>
        <begin position="703"/>
        <end position="715"/>
    </location>
</feature>
<feature type="compositionally biased region" description="Basic and acidic residues" evidence="7">
    <location>
        <begin position="301"/>
        <end position="325"/>
    </location>
</feature>
<dbReference type="PANTHER" id="PTHR15272">
    <property type="entry name" value="CHROMATIN ASSEMBLY FACTOR 1 SUBUNIT A CAF-1 SUBUNIT A"/>
    <property type="match status" value="1"/>
</dbReference>
<evidence type="ECO:0000259" key="9">
    <source>
        <dbReference type="Pfam" id="PF12253"/>
    </source>
</evidence>
<evidence type="ECO:0000313" key="10">
    <source>
        <dbReference type="EMBL" id="JAT39220.1"/>
    </source>
</evidence>
<evidence type="ECO:0000256" key="3">
    <source>
        <dbReference type="ARBA" id="ARBA00022763"/>
    </source>
</evidence>
<dbReference type="GO" id="GO:0033186">
    <property type="term" value="C:CAF-1 complex"/>
    <property type="evidence" value="ECO:0007669"/>
    <property type="project" value="TreeGrafter"/>
</dbReference>
<dbReference type="EMBL" id="GEBQ01000757">
    <property type="protein sequence ID" value="JAT39220.1"/>
    <property type="molecule type" value="Transcribed_RNA"/>
</dbReference>
<evidence type="ECO:0008006" key="11">
    <source>
        <dbReference type="Google" id="ProtNLM"/>
    </source>
</evidence>
<feature type="region of interest" description="Disordered" evidence="7">
    <location>
        <begin position="720"/>
        <end position="739"/>
    </location>
</feature>
<feature type="compositionally biased region" description="Acidic residues" evidence="7">
    <location>
        <begin position="682"/>
        <end position="696"/>
    </location>
</feature>